<feature type="chain" id="PRO_5045351313" description="DUF4252 domain-containing protein" evidence="1">
    <location>
        <begin position="22"/>
        <end position="162"/>
    </location>
</feature>
<accession>A0ABM8IDV3</accession>
<name>A0ABM8IDV3_9BACE</name>
<proteinExistence type="predicted"/>
<dbReference type="InterPro" id="IPR025348">
    <property type="entry name" value="DUF4252"/>
</dbReference>
<evidence type="ECO:0000313" key="3">
    <source>
        <dbReference type="Proteomes" id="UP001496674"/>
    </source>
</evidence>
<keyword evidence="3" id="KW-1185">Reference proteome</keyword>
<sequence length="162" mass="18719">MIMKRVLLIICIVLLAGKVSAQDFASRFLEKHLPDTNLTCVTISPKMMEKVMNLEVDGEQDMMEMISKLKSMRMVTTEVNGQKYYNEALKVLEKNSGRFEPYLSFEDKSENYQIMIRKKKNAIIELVMLMREADNFTVINFTGNMSQDFIARLAKSMEPKNS</sequence>
<feature type="signal peptide" evidence="1">
    <location>
        <begin position="1"/>
        <end position="21"/>
    </location>
</feature>
<dbReference type="Pfam" id="PF14060">
    <property type="entry name" value="DUF4252"/>
    <property type="match status" value="1"/>
</dbReference>
<evidence type="ECO:0000313" key="2">
    <source>
        <dbReference type="EMBL" id="BEH00148.1"/>
    </source>
</evidence>
<gene>
    <name evidence="2" type="ORF">BSYN_24120</name>
</gene>
<dbReference type="EMBL" id="AP028055">
    <property type="protein sequence ID" value="BEH00148.1"/>
    <property type="molecule type" value="Genomic_DNA"/>
</dbReference>
<protein>
    <recommendedName>
        <fullName evidence="4">DUF4252 domain-containing protein</fullName>
    </recommendedName>
</protein>
<reference evidence="2 3" key="1">
    <citation type="submission" date="2023-04" db="EMBL/GenBank/DDBJ databases">
        <title>Draft genome sequence of acteroides sedimenti strain YN3PY1.</title>
        <authorList>
            <person name="Yoshida N."/>
        </authorList>
    </citation>
    <scope>NUCLEOTIDE SEQUENCE [LARGE SCALE GENOMIC DNA]</scope>
    <source>
        <strain evidence="2 3">YN3PY1</strain>
    </source>
</reference>
<keyword evidence="1" id="KW-0732">Signal</keyword>
<dbReference type="Proteomes" id="UP001496674">
    <property type="component" value="Chromosome"/>
</dbReference>
<evidence type="ECO:0008006" key="4">
    <source>
        <dbReference type="Google" id="ProtNLM"/>
    </source>
</evidence>
<evidence type="ECO:0000256" key="1">
    <source>
        <dbReference type="SAM" id="SignalP"/>
    </source>
</evidence>
<organism evidence="2 3">
    <name type="scientific">Bacteroides sedimenti</name>
    <dbReference type="NCBI Taxonomy" id="2136147"/>
    <lineage>
        <taxon>Bacteria</taxon>
        <taxon>Pseudomonadati</taxon>
        <taxon>Bacteroidota</taxon>
        <taxon>Bacteroidia</taxon>
        <taxon>Bacteroidales</taxon>
        <taxon>Bacteroidaceae</taxon>
        <taxon>Bacteroides</taxon>
    </lineage>
</organism>